<dbReference type="InterPro" id="IPR001841">
    <property type="entry name" value="Znf_RING"/>
</dbReference>
<evidence type="ECO:0000256" key="15">
    <source>
        <dbReference type="ARBA" id="ARBA00023228"/>
    </source>
</evidence>
<reference evidence="20" key="1">
    <citation type="submission" date="2022-01" db="EMBL/GenBank/DDBJ databases">
        <authorList>
            <person name="Braso-Vives M."/>
        </authorList>
    </citation>
    <scope>NUCLEOTIDE SEQUENCE</scope>
</reference>
<dbReference type="GO" id="GO:0005764">
    <property type="term" value="C:lysosome"/>
    <property type="evidence" value="ECO:0007669"/>
    <property type="project" value="UniProtKB-SubCell"/>
</dbReference>
<feature type="domain" description="RING-type" evidence="19">
    <location>
        <begin position="154"/>
        <end position="194"/>
    </location>
</feature>
<evidence type="ECO:0000256" key="14">
    <source>
        <dbReference type="ARBA" id="ARBA00023136"/>
    </source>
</evidence>
<evidence type="ECO:0000259" key="19">
    <source>
        <dbReference type="PROSITE" id="PS50089"/>
    </source>
</evidence>
<comment type="pathway">
    <text evidence="5">Protein modification; protein ubiquitination.</text>
</comment>
<dbReference type="GO" id="GO:0008270">
    <property type="term" value="F:zinc ion binding"/>
    <property type="evidence" value="ECO:0007669"/>
    <property type="project" value="UniProtKB-KW"/>
</dbReference>
<evidence type="ECO:0000256" key="11">
    <source>
        <dbReference type="ARBA" id="ARBA00022771"/>
    </source>
</evidence>
<evidence type="ECO:0000256" key="10">
    <source>
        <dbReference type="ARBA" id="ARBA00022753"/>
    </source>
</evidence>
<dbReference type="AlphaFoldDB" id="A0A8K0A7V8"/>
<protein>
    <recommendedName>
        <fullName evidence="6">RING-type E3 ubiquitin transferase</fullName>
        <ecNumber evidence="6">2.3.2.27</ecNumber>
    </recommendedName>
</protein>
<keyword evidence="11 17" id="KW-0863">Zinc-finger</keyword>
<keyword evidence="21" id="KW-1185">Reference proteome</keyword>
<dbReference type="InterPro" id="IPR051878">
    <property type="entry name" value="ZNRF_ubiq-protein_ligase"/>
</dbReference>
<evidence type="ECO:0000256" key="18">
    <source>
        <dbReference type="SAM" id="MobiDB-lite"/>
    </source>
</evidence>
<evidence type="ECO:0000256" key="12">
    <source>
        <dbReference type="ARBA" id="ARBA00022786"/>
    </source>
</evidence>
<dbReference type="EC" id="2.3.2.27" evidence="6"/>
<dbReference type="Proteomes" id="UP000838412">
    <property type="component" value="Chromosome 7"/>
</dbReference>
<dbReference type="GO" id="GO:0016020">
    <property type="term" value="C:membrane"/>
    <property type="evidence" value="ECO:0007669"/>
    <property type="project" value="UniProtKB-SubCell"/>
</dbReference>
<evidence type="ECO:0000256" key="5">
    <source>
        <dbReference type="ARBA" id="ARBA00004906"/>
    </source>
</evidence>
<gene>
    <name evidence="20" type="primary">ZNRF2</name>
    <name evidence="20" type="ORF">BLAG_LOCUS22342</name>
</gene>
<keyword evidence="13" id="KW-0862">Zinc</keyword>
<dbReference type="PANTHER" id="PTHR46661">
    <property type="entry name" value="E3 UBIQUITIN-PROTEIN LIGASE ZNRF1-LIKE PROTEIN"/>
    <property type="match status" value="1"/>
</dbReference>
<evidence type="ECO:0000256" key="4">
    <source>
        <dbReference type="ARBA" id="ARBA00004371"/>
    </source>
</evidence>
<dbReference type="GO" id="GO:0061630">
    <property type="term" value="F:ubiquitin protein ligase activity"/>
    <property type="evidence" value="ECO:0007669"/>
    <property type="project" value="UniProtKB-EC"/>
</dbReference>
<evidence type="ECO:0000256" key="9">
    <source>
        <dbReference type="ARBA" id="ARBA00022723"/>
    </source>
</evidence>
<keyword evidence="16" id="KW-0449">Lipoprotein</keyword>
<proteinExistence type="predicted"/>
<keyword evidence="9" id="KW-0479">Metal-binding</keyword>
<feature type="compositionally biased region" description="Polar residues" evidence="18">
    <location>
        <begin position="55"/>
        <end position="86"/>
    </location>
</feature>
<feature type="compositionally biased region" description="Polar residues" evidence="18">
    <location>
        <begin position="1"/>
        <end position="15"/>
    </location>
</feature>
<dbReference type="SUPFAM" id="SSF57850">
    <property type="entry name" value="RING/U-box"/>
    <property type="match status" value="1"/>
</dbReference>
<evidence type="ECO:0000313" key="20">
    <source>
        <dbReference type="EMBL" id="CAH1269828.1"/>
    </source>
</evidence>
<name>A0A8K0A7V8_BRALA</name>
<comment type="subcellular location">
    <subcellularLocation>
        <location evidence="3">Endosome</location>
    </subcellularLocation>
    <subcellularLocation>
        <location evidence="4">Lysosome</location>
    </subcellularLocation>
    <subcellularLocation>
        <location evidence="2">Membrane</location>
        <topology evidence="2">Peripheral membrane protein</topology>
    </subcellularLocation>
</comment>
<dbReference type="OMA" id="RGNDGHR"/>
<feature type="region of interest" description="Disordered" evidence="18">
    <location>
        <begin position="1"/>
        <end position="92"/>
    </location>
</feature>
<dbReference type="OrthoDB" id="10057496at2759"/>
<organism evidence="20 21">
    <name type="scientific">Branchiostoma lanceolatum</name>
    <name type="common">Common lancelet</name>
    <name type="synonym">Amphioxus lanceolatum</name>
    <dbReference type="NCBI Taxonomy" id="7740"/>
    <lineage>
        <taxon>Eukaryota</taxon>
        <taxon>Metazoa</taxon>
        <taxon>Chordata</taxon>
        <taxon>Cephalochordata</taxon>
        <taxon>Leptocardii</taxon>
        <taxon>Amphioxiformes</taxon>
        <taxon>Branchiostomatidae</taxon>
        <taxon>Branchiostoma</taxon>
    </lineage>
</organism>
<dbReference type="PROSITE" id="PS50089">
    <property type="entry name" value="ZF_RING_2"/>
    <property type="match status" value="1"/>
</dbReference>
<dbReference type="InterPro" id="IPR013083">
    <property type="entry name" value="Znf_RING/FYVE/PHD"/>
</dbReference>
<evidence type="ECO:0000256" key="8">
    <source>
        <dbReference type="ARBA" id="ARBA00022707"/>
    </source>
</evidence>
<sequence length="197" mass="20801">MGAKQSTNTRMRTFSNGGGATARNNGGVAMSSPGPNQIHGHVPGASGLHPRIGNRTRSLGSVQGPQPLSIPSNGAYSAPDSENSTPDDGRLFPMGAAQSLPVQLIAPSLLSGIKCPVCSKFVPPDDIECHLVMCLTKPRISYNEDVLAADAGECVICFEDLSQGDTIARLPCLCIYHKGCIDKWFEVNRSCPEHPGD</sequence>
<evidence type="ECO:0000256" key="13">
    <source>
        <dbReference type="ARBA" id="ARBA00022833"/>
    </source>
</evidence>
<keyword evidence="12" id="KW-0833">Ubl conjugation pathway</keyword>
<dbReference type="SMART" id="SM00184">
    <property type="entry name" value="RING"/>
    <property type="match status" value="1"/>
</dbReference>
<dbReference type="PANTHER" id="PTHR46661:SF4">
    <property type="entry name" value="RING-TYPE DOMAIN-CONTAINING PROTEIN"/>
    <property type="match status" value="1"/>
</dbReference>
<evidence type="ECO:0000256" key="3">
    <source>
        <dbReference type="ARBA" id="ARBA00004177"/>
    </source>
</evidence>
<dbReference type="GO" id="GO:0070936">
    <property type="term" value="P:protein K48-linked ubiquitination"/>
    <property type="evidence" value="ECO:0007669"/>
    <property type="project" value="TreeGrafter"/>
</dbReference>
<evidence type="ECO:0000256" key="1">
    <source>
        <dbReference type="ARBA" id="ARBA00000900"/>
    </source>
</evidence>
<keyword evidence="15" id="KW-0458">Lysosome</keyword>
<dbReference type="EMBL" id="OV696692">
    <property type="protein sequence ID" value="CAH1269828.1"/>
    <property type="molecule type" value="Genomic_DNA"/>
</dbReference>
<keyword evidence="7" id="KW-0808">Transferase</keyword>
<evidence type="ECO:0000256" key="6">
    <source>
        <dbReference type="ARBA" id="ARBA00012483"/>
    </source>
</evidence>
<dbReference type="Gene3D" id="3.30.40.10">
    <property type="entry name" value="Zinc/RING finger domain, C3HC4 (zinc finger)"/>
    <property type="match status" value="1"/>
</dbReference>
<evidence type="ECO:0000313" key="21">
    <source>
        <dbReference type="Proteomes" id="UP000838412"/>
    </source>
</evidence>
<evidence type="ECO:0000256" key="2">
    <source>
        <dbReference type="ARBA" id="ARBA00004170"/>
    </source>
</evidence>
<dbReference type="GO" id="GO:0005768">
    <property type="term" value="C:endosome"/>
    <property type="evidence" value="ECO:0007669"/>
    <property type="project" value="UniProtKB-SubCell"/>
</dbReference>
<keyword evidence="8" id="KW-0519">Myristate</keyword>
<keyword evidence="14" id="KW-0472">Membrane</keyword>
<dbReference type="Pfam" id="PF13639">
    <property type="entry name" value="zf-RING_2"/>
    <property type="match status" value="1"/>
</dbReference>
<evidence type="ECO:0000256" key="17">
    <source>
        <dbReference type="PROSITE-ProRule" id="PRU00175"/>
    </source>
</evidence>
<accession>A0A8K0A7V8</accession>
<dbReference type="CDD" id="cd16695">
    <property type="entry name" value="mRING-CH-C4HC2H_ZNRF2"/>
    <property type="match status" value="1"/>
</dbReference>
<evidence type="ECO:0000256" key="16">
    <source>
        <dbReference type="ARBA" id="ARBA00023288"/>
    </source>
</evidence>
<evidence type="ECO:0000256" key="7">
    <source>
        <dbReference type="ARBA" id="ARBA00022679"/>
    </source>
</evidence>
<dbReference type="GO" id="GO:0043161">
    <property type="term" value="P:proteasome-mediated ubiquitin-dependent protein catabolic process"/>
    <property type="evidence" value="ECO:0007669"/>
    <property type="project" value="TreeGrafter"/>
</dbReference>
<comment type="catalytic activity">
    <reaction evidence="1">
        <text>S-ubiquitinyl-[E2 ubiquitin-conjugating enzyme]-L-cysteine + [acceptor protein]-L-lysine = [E2 ubiquitin-conjugating enzyme]-L-cysteine + N(6)-ubiquitinyl-[acceptor protein]-L-lysine.</text>
        <dbReference type="EC" id="2.3.2.27"/>
    </reaction>
</comment>
<dbReference type="FunFam" id="3.30.40.10:FF:000363">
    <property type="entry name" value="E3 ubiquitin-protein ligase ZNRF2"/>
    <property type="match status" value="1"/>
</dbReference>
<keyword evidence="10" id="KW-0967">Endosome</keyword>